<dbReference type="SUPFAM" id="SSF56176">
    <property type="entry name" value="FAD-binding/transporter-associated domain-like"/>
    <property type="match status" value="2"/>
</dbReference>
<comment type="caution">
    <text evidence="8">The sequence shown here is derived from an EMBL/GenBank/DDBJ whole genome shotgun (WGS) entry which is preliminary data.</text>
</comment>
<dbReference type="InterPro" id="IPR006094">
    <property type="entry name" value="Oxid_FAD_bind_N"/>
</dbReference>
<feature type="signal peptide" evidence="6">
    <location>
        <begin position="1"/>
        <end position="24"/>
    </location>
</feature>
<evidence type="ECO:0000256" key="6">
    <source>
        <dbReference type="SAM" id="SignalP"/>
    </source>
</evidence>
<evidence type="ECO:0000256" key="5">
    <source>
        <dbReference type="SAM" id="MobiDB-lite"/>
    </source>
</evidence>
<feature type="region of interest" description="Disordered" evidence="5">
    <location>
        <begin position="32"/>
        <end position="51"/>
    </location>
</feature>
<dbReference type="GO" id="GO:0071949">
    <property type="term" value="F:FAD binding"/>
    <property type="evidence" value="ECO:0007669"/>
    <property type="project" value="InterPro"/>
</dbReference>
<dbReference type="Gene3D" id="3.30.465.10">
    <property type="match status" value="3"/>
</dbReference>
<evidence type="ECO:0000259" key="7">
    <source>
        <dbReference type="PROSITE" id="PS51387"/>
    </source>
</evidence>
<dbReference type="EMBL" id="JAQQWP010000009">
    <property type="protein sequence ID" value="KAK8101791.1"/>
    <property type="molecule type" value="Genomic_DNA"/>
</dbReference>
<name>A0AAW0QHG5_9PEZI</name>
<dbReference type="PROSITE" id="PS51387">
    <property type="entry name" value="FAD_PCMH"/>
    <property type="match status" value="2"/>
</dbReference>
<feature type="compositionally biased region" description="Polar residues" evidence="5">
    <location>
        <begin position="42"/>
        <end position="51"/>
    </location>
</feature>
<dbReference type="InterPro" id="IPR016166">
    <property type="entry name" value="FAD-bd_PCMH"/>
</dbReference>
<dbReference type="PANTHER" id="PTHR42973:SF54">
    <property type="entry name" value="FAD-BINDING PCMH-TYPE DOMAIN-CONTAINING PROTEIN"/>
    <property type="match status" value="1"/>
</dbReference>
<keyword evidence="9" id="KW-1185">Reference proteome</keyword>
<dbReference type="GO" id="GO:0016491">
    <property type="term" value="F:oxidoreductase activity"/>
    <property type="evidence" value="ECO:0007669"/>
    <property type="project" value="UniProtKB-KW"/>
</dbReference>
<evidence type="ECO:0000256" key="4">
    <source>
        <dbReference type="ARBA" id="ARBA00023002"/>
    </source>
</evidence>
<feature type="domain" description="FAD-binding PCMH-type" evidence="7">
    <location>
        <begin position="65"/>
        <end position="249"/>
    </location>
</feature>
<protein>
    <submittedName>
        <fullName evidence="8">FAD-binding oxidoreductase</fullName>
    </submittedName>
</protein>
<evidence type="ECO:0000313" key="8">
    <source>
        <dbReference type="EMBL" id="KAK8101791.1"/>
    </source>
</evidence>
<gene>
    <name evidence="8" type="ORF">PG999_012165</name>
</gene>
<keyword evidence="6" id="KW-0732">Signal</keyword>
<dbReference type="InterPro" id="IPR050416">
    <property type="entry name" value="FAD-linked_Oxidoreductase"/>
</dbReference>
<feature type="chain" id="PRO_5043687751" evidence="6">
    <location>
        <begin position="25"/>
        <end position="1086"/>
    </location>
</feature>
<accession>A0AAW0QHG5</accession>
<evidence type="ECO:0000256" key="1">
    <source>
        <dbReference type="ARBA" id="ARBA00005466"/>
    </source>
</evidence>
<dbReference type="Pfam" id="PF01565">
    <property type="entry name" value="FAD_binding_4"/>
    <property type="match status" value="2"/>
</dbReference>
<evidence type="ECO:0000256" key="3">
    <source>
        <dbReference type="ARBA" id="ARBA00022827"/>
    </source>
</evidence>
<feature type="domain" description="FAD-binding PCMH-type" evidence="7">
    <location>
        <begin position="635"/>
        <end position="827"/>
    </location>
</feature>
<proteinExistence type="inferred from homology"/>
<reference evidence="8 9" key="1">
    <citation type="submission" date="2023-01" db="EMBL/GenBank/DDBJ databases">
        <title>Analysis of 21 Apiospora genomes using comparative genomics revels a genus with tremendous synthesis potential of carbohydrate active enzymes and secondary metabolites.</title>
        <authorList>
            <person name="Sorensen T."/>
        </authorList>
    </citation>
    <scope>NUCLEOTIDE SEQUENCE [LARGE SCALE GENOMIC DNA]</scope>
    <source>
        <strain evidence="8 9">CBS 117206</strain>
    </source>
</reference>
<sequence>MNLHGLKACTLTCLLLSNAAVARPESVTTDLDVQVPSLPKGSASSKTPRNNADASVEAACKAARVALGPDFVELSPVNQTVVHENWLFATYRVKFAVRSGGHSPNPGASSVDDTGILLDMQKMNQIRLSQDGSVVRLGPGARWGEVTNFLAAKGLAAVGGRVNSIGVGGLLVGGGMHFTSGEYGTGADNVKNFELTPEGTTRRAMQIVLSNGSIVNASANSHEDLFWALKGGGPNFGVVTRYDVYTTEIPAIWIQASVYQINQSDMVLDAFYEWQTGGGARDLKSTVSLYLSIDTIAVTLVYTEPSLRTPAAFAPFENLHPLQVALPATNSTFGFLQQLQDSAFSSAPRRHDYRTATSRMNAQLYKDTFRFWHQRAVRVHEETGANQSYTLEHVSANIAKQGVLKGGNAMNIPAEDHTWWETLIDWDNARDDETVRSVAVETTAEWDTLAKARGLHLPFLYMNHAARDQDPLASYGPENLARLREVARKPRHSTVNRLVGYAGILGLTRAVEDGRSIENATASTPYLVLTKDPSLIAHAVRTGTYKNRTKTIYINIETAQQIGPVLLFSVFVSDLMAVPGYIMSAGLSSVFDSITAGLGVAQACLQIQTSLPNNTLMPSDVAFEAAAQDNWATNARLTPACIVQPTSARDVQKVVAIANQQDAPFAVRSGGHNPAPGFSNIDDGVLIDLAKLKDLRFDQKKNVAVIGSGNRWGEVYTYLDQFGVTMAGGRTGTFGVGGFTLGCGLSWLTDLYGLVCDNVINYEVVLADGSLVHANADDNEDLFWALKGGGNNFGEYPSILFWYIHRARILMVTLGIVTCFTFATYPIPEIWGGVKIYAWDQLPGLLTAMNEYQSAPNKDPYANAYLQGFPSNRDMGLILTLVYFKPEANPAVFAPFANFTPQMDQTKFQTTGQLIASYPQIPVARVDWHVTSYKPSKSMTAKVADLLLNASSLSSLPGVAGGGTAFGLQPISASAVERGIRAGGNALGLTAVNQTWLHIDVGWTEATEDAAARAVPRDVVGELERDARDEGAYLPYQFMNDASFEQDVIAHYGSANVARLRRVQDKYDPKHRLRTLLPGGFKIPRG</sequence>
<keyword evidence="3" id="KW-0274">FAD</keyword>
<dbReference type="AlphaFoldDB" id="A0AAW0QHG5"/>
<dbReference type="Gene3D" id="3.40.462.20">
    <property type="match status" value="1"/>
</dbReference>
<dbReference type="InterPro" id="IPR036318">
    <property type="entry name" value="FAD-bd_PCMH-like_sf"/>
</dbReference>
<dbReference type="InterPro" id="IPR016169">
    <property type="entry name" value="FAD-bd_PCMH_sub2"/>
</dbReference>
<dbReference type="PANTHER" id="PTHR42973">
    <property type="entry name" value="BINDING OXIDOREDUCTASE, PUTATIVE (AFU_ORTHOLOGUE AFUA_1G17690)-RELATED"/>
    <property type="match status" value="1"/>
</dbReference>
<evidence type="ECO:0000256" key="2">
    <source>
        <dbReference type="ARBA" id="ARBA00022630"/>
    </source>
</evidence>
<organism evidence="8 9">
    <name type="scientific">Apiospora kogelbergensis</name>
    <dbReference type="NCBI Taxonomy" id="1337665"/>
    <lineage>
        <taxon>Eukaryota</taxon>
        <taxon>Fungi</taxon>
        <taxon>Dikarya</taxon>
        <taxon>Ascomycota</taxon>
        <taxon>Pezizomycotina</taxon>
        <taxon>Sordariomycetes</taxon>
        <taxon>Xylariomycetidae</taxon>
        <taxon>Amphisphaeriales</taxon>
        <taxon>Apiosporaceae</taxon>
        <taxon>Apiospora</taxon>
    </lineage>
</organism>
<keyword evidence="2" id="KW-0285">Flavoprotein</keyword>
<dbReference type="Proteomes" id="UP001392437">
    <property type="component" value="Unassembled WGS sequence"/>
</dbReference>
<comment type="similarity">
    <text evidence="1">Belongs to the oxygen-dependent FAD-linked oxidoreductase family.</text>
</comment>
<evidence type="ECO:0000313" key="9">
    <source>
        <dbReference type="Proteomes" id="UP001392437"/>
    </source>
</evidence>
<keyword evidence="4" id="KW-0560">Oxidoreductase</keyword>